<evidence type="ECO:0000313" key="2">
    <source>
        <dbReference type="Proteomes" id="UP000654913"/>
    </source>
</evidence>
<evidence type="ECO:0000313" key="1">
    <source>
        <dbReference type="EMBL" id="BCS18745.1"/>
    </source>
</evidence>
<organism evidence="1 2">
    <name type="scientific">Aspergillus puulaauensis</name>
    <dbReference type="NCBI Taxonomy" id="1220207"/>
    <lineage>
        <taxon>Eukaryota</taxon>
        <taxon>Fungi</taxon>
        <taxon>Dikarya</taxon>
        <taxon>Ascomycota</taxon>
        <taxon>Pezizomycotina</taxon>
        <taxon>Eurotiomycetes</taxon>
        <taxon>Eurotiomycetidae</taxon>
        <taxon>Eurotiales</taxon>
        <taxon>Aspergillaceae</taxon>
        <taxon>Aspergillus</taxon>
    </lineage>
</organism>
<sequence>MEGAVLGCSSGVDKQTSGDILAACAAPPFCPSFNCVILDFHHLSIPTLQLTSFNINTIISRTNQSSIVRILVVRCSLWPAYTPEAEHTSSLKQSCYFVSLG</sequence>
<reference evidence="1" key="2">
    <citation type="submission" date="2021-02" db="EMBL/GenBank/DDBJ databases">
        <title>Aspergillus puulaauensis MK2 genome sequence.</title>
        <authorList>
            <person name="Futagami T."/>
            <person name="Mori K."/>
            <person name="Kadooka C."/>
            <person name="Tanaka T."/>
        </authorList>
    </citation>
    <scope>NUCLEOTIDE SEQUENCE</scope>
    <source>
        <strain evidence="1">MK2</strain>
    </source>
</reference>
<dbReference type="EMBL" id="AP024443">
    <property type="protein sequence ID" value="BCS18745.1"/>
    <property type="molecule type" value="Genomic_DNA"/>
</dbReference>
<name>A0A7R8AIJ3_9EURO</name>
<protein>
    <submittedName>
        <fullName evidence="1">Uncharacterized protein</fullName>
    </submittedName>
</protein>
<dbReference type="Proteomes" id="UP000654913">
    <property type="component" value="Chromosome 1"/>
</dbReference>
<reference evidence="1" key="1">
    <citation type="submission" date="2021-01" db="EMBL/GenBank/DDBJ databases">
        <authorList>
            <consortium name="Aspergillus puulaauensis MK2 genome sequencing consortium"/>
            <person name="Kazuki M."/>
            <person name="Futagami T."/>
        </authorList>
    </citation>
    <scope>NUCLEOTIDE SEQUENCE</scope>
    <source>
        <strain evidence="1">MK2</strain>
    </source>
</reference>
<dbReference type="GeneID" id="64968750"/>
<dbReference type="KEGG" id="apuu:APUU_11573S"/>
<proteinExistence type="predicted"/>
<dbReference type="AlphaFoldDB" id="A0A7R8AIJ3"/>
<accession>A0A7R8AIJ3</accession>
<keyword evidence="2" id="KW-1185">Reference proteome</keyword>
<dbReference type="RefSeq" id="XP_041550939.1">
    <property type="nucleotide sequence ID" value="XM_041697678.1"/>
</dbReference>
<gene>
    <name evidence="1" type="ORF">APUU_11573S</name>
</gene>